<evidence type="ECO:0000256" key="1">
    <source>
        <dbReference type="SAM" id="MobiDB-lite"/>
    </source>
</evidence>
<sequence length="168" mass="19353">MSSRRDSTEEQKVPRKNSSRPTDATLCERLEEYVPIEEPKGGGICIFCDEYNENFTDENLISHNRTECPLWTKCRLCNKILEISTLDDNMLFDCDKYKFVKQCIICREIIDVDDYLAHITKKTCIAINDDKVRCPLCRGVIKPANEDGWNSHLLSANGCPKNSRKTKQ</sequence>
<evidence type="ECO:0000259" key="2">
    <source>
        <dbReference type="Pfam" id="PF21039"/>
    </source>
</evidence>
<dbReference type="Proteomes" id="UP000439903">
    <property type="component" value="Unassembled WGS sequence"/>
</dbReference>
<dbReference type="InterPro" id="IPR052607">
    <property type="entry name" value="CEP104-like"/>
</dbReference>
<dbReference type="AlphaFoldDB" id="A0A8H4EUJ4"/>
<reference evidence="3 4" key="1">
    <citation type="journal article" date="2019" name="Environ. Microbiol.">
        <title>At the nexus of three kingdoms: the genome of the mycorrhizal fungus Gigaspora margarita provides insights into plant, endobacterial and fungal interactions.</title>
        <authorList>
            <person name="Venice F."/>
            <person name="Ghignone S."/>
            <person name="Salvioli di Fossalunga A."/>
            <person name="Amselem J."/>
            <person name="Novero M."/>
            <person name="Xianan X."/>
            <person name="Sedzielewska Toro K."/>
            <person name="Morin E."/>
            <person name="Lipzen A."/>
            <person name="Grigoriev I.V."/>
            <person name="Henrissat B."/>
            <person name="Martin F.M."/>
            <person name="Bonfante P."/>
        </authorList>
    </citation>
    <scope>NUCLEOTIDE SEQUENCE [LARGE SCALE GENOMIC DNA]</scope>
    <source>
        <strain evidence="3 4">BEG34</strain>
    </source>
</reference>
<feature type="compositionally biased region" description="Basic and acidic residues" evidence="1">
    <location>
        <begin position="1"/>
        <end position="13"/>
    </location>
</feature>
<organism evidence="3 4">
    <name type="scientific">Gigaspora margarita</name>
    <dbReference type="NCBI Taxonomy" id="4874"/>
    <lineage>
        <taxon>Eukaryota</taxon>
        <taxon>Fungi</taxon>
        <taxon>Fungi incertae sedis</taxon>
        <taxon>Mucoromycota</taxon>
        <taxon>Glomeromycotina</taxon>
        <taxon>Glomeromycetes</taxon>
        <taxon>Diversisporales</taxon>
        <taxon>Gigasporaceae</taxon>
        <taxon>Gigaspora</taxon>
    </lineage>
</organism>
<dbReference type="Pfam" id="PF21039">
    <property type="entry name" value="CEP104_ZnF"/>
    <property type="match status" value="1"/>
</dbReference>
<feature type="region of interest" description="Disordered" evidence="1">
    <location>
        <begin position="1"/>
        <end position="21"/>
    </location>
</feature>
<dbReference type="GO" id="GO:0005929">
    <property type="term" value="C:cilium"/>
    <property type="evidence" value="ECO:0007669"/>
    <property type="project" value="TreeGrafter"/>
</dbReference>
<accession>A0A8H4EUJ4</accession>
<evidence type="ECO:0000313" key="3">
    <source>
        <dbReference type="EMBL" id="KAF0556447.1"/>
    </source>
</evidence>
<dbReference type="PANTHER" id="PTHR13371:SF0">
    <property type="entry name" value="CENTROSOMAL PROTEIN OF 104 KDA"/>
    <property type="match status" value="1"/>
</dbReference>
<name>A0A8H4EUJ4_GIGMA</name>
<comment type="caution">
    <text evidence="3">The sequence shown here is derived from an EMBL/GenBank/DDBJ whole genome shotgun (WGS) entry which is preliminary data.</text>
</comment>
<dbReference type="InterPro" id="IPR048738">
    <property type="entry name" value="CEP104_Znf"/>
</dbReference>
<dbReference type="EMBL" id="WTPW01000033">
    <property type="protein sequence ID" value="KAF0556447.1"/>
    <property type="molecule type" value="Genomic_DNA"/>
</dbReference>
<proteinExistence type="predicted"/>
<dbReference type="PANTHER" id="PTHR13371">
    <property type="entry name" value="GLYCINE-, GLUTAMATE-, THIENYLCYCLOHEXYLPIPERIDINE-BINDING PROTEIN"/>
    <property type="match status" value="1"/>
</dbReference>
<keyword evidence="4" id="KW-1185">Reference proteome</keyword>
<evidence type="ECO:0000313" key="4">
    <source>
        <dbReference type="Proteomes" id="UP000439903"/>
    </source>
</evidence>
<dbReference type="OrthoDB" id="66599at2759"/>
<gene>
    <name evidence="3" type="ORF">F8M41_015359</name>
</gene>
<protein>
    <submittedName>
        <fullName evidence="3">Centrosomal protein</fullName>
    </submittedName>
</protein>
<feature type="domain" description="Centrosomal protein CEP104 Zn finger" evidence="2">
    <location>
        <begin position="45"/>
        <end position="154"/>
    </location>
</feature>